<dbReference type="InterPro" id="IPR034660">
    <property type="entry name" value="DinB/YfiT-like"/>
</dbReference>
<dbReference type="RefSeq" id="WP_345270401.1">
    <property type="nucleotide sequence ID" value="NZ_BAABHB010000013.1"/>
</dbReference>
<evidence type="ECO:0000313" key="2">
    <source>
        <dbReference type="EMBL" id="GAA4415504.1"/>
    </source>
</evidence>
<dbReference type="Gene3D" id="1.20.120.450">
    <property type="entry name" value="dinb family like domain"/>
    <property type="match status" value="1"/>
</dbReference>
<proteinExistence type="predicted"/>
<gene>
    <name evidence="2" type="ORF">GCM10023187_46020</name>
</gene>
<evidence type="ECO:0000259" key="1">
    <source>
        <dbReference type="Pfam" id="PF12867"/>
    </source>
</evidence>
<sequence length="172" mass="19671">MKKSDIHPMPEFFDRYINLVDDLPVRDALAQNASLFAGPLQAQLEAVGDRVYAPGKWTVKDILQHCIDTERILSYRALRFARNDQTPLPGFDEESFAQYTTAGERTISDLLEEFSTVRASSLALYRNFTDEMLHREGICFNKKLSVLALGFVITGHPIHHLKVLKERYFPLV</sequence>
<name>A0ABP8KTV1_9BACT</name>
<accession>A0ABP8KTV1</accession>
<dbReference type="InterPro" id="IPR024775">
    <property type="entry name" value="DinB-like"/>
</dbReference>
<organism evidence="2 3">
    <name type="scientific">Nibrella viscosa</name>
    <dbReference type="NCBI Taxonomy" id="1084524"/>
    <lineage>
        <taxon>Bacteria</taxon>
        <taxon>Pseudomonadati</taxon>
        <taxon>Bacteroidota</taxon>
        <taxon>Cytophagia</taxon>
        <taxon>Cytophagales</taxon>
        <taxon>Spirosomataceae</taxon>
        <taxon>Nibrella</taxon>
    </lineage>
</organism>
<dbReference type="Proteomes" id="UP001500936">
    <property type="component" value="Unassembled WGS sequence"/>
</dbReference>
<dbReference type="Pfam" id="PF12867">
    <property type="entry name" value="DinB_2"/>
    <property type="match status" value="1"/>
</dbReference>
<feature type="domain" description="DinB-like" evidence="1">
    <location>
        <begin position="45"/>
        <end position="163"/>
    </location>
</feature>
<protein>
    <submittedName>
        <fullName evidence="2">DinB family protein</fullName>
    </submittedName>
</protein>
<keyword evidence="3" id="KW-1185">Reference proteome</keyword>
<comment type="caution">
    <text evidence="2">The sequence shown here is derived from an EMBL/GenBank/DDBJ whole genome shotgun (WGS) entry which is preliminary data.</text>
</comment>
<dbReference type="EMBL" id="BAABHB010000013">
    <property type="protein sequence ID" value="GAA4415504.1"/>
    <property type="molecule type" value="Genomic_DNA"/>
</dbReference>
<reference evidence="3" key="1">
    <citation type="journal article" date="2019" name="Int. J. Syst. Evol. Microbiol.">
        <title>The Global Catalogue of Microorganisms (GCM) 10K type strain sequencing project: providing services to taxonomists for standard genome sequencing and annotation.</title>
        <authorList>
            <consortium name="The Broad Institute Genomics Platform"/>
            <consortium name="The Broad Institute Genome Sequencing Center for Infectious Disease"/>
            <person name="Wu L."/>
            <person name="Ma J."/>
        </authorList>
    </citation>
    <scope>NUCLEOTIDE SEQUENCE [LARGE SCALE GENOMIC DNA]</scope>
    <source>
        <strain evidence="3">JCM 17925</strain>
    </source>
</reference>
<evidence type="ECO:0000313" key="3">
    <source>
        <dbReference type="Proteomes" id="UP001500936"/>
    </source>
</evidence>
<dbReference type="SUPFAM" id="SSF109854">
    <property type="entry name" value="DinB/YfiT-like putative metalloenzymes"/>
    <property type="match status" value="1"/>
</dbReference>